<proteinExistence type="predicted"/>
<dbReference type="InterPro" id="IPR003777">
    <property type="entry name" value="XdhC_CoxI"/>
</dbReference>
<dbReference type="PANTHER" id="PTHR30388:SF4">
    <property type="entry name" value="MOLYBDENUM COFACTOR INSERTION CHAPERONE PAOD"/>
    <property type="match status" value="1"/>
</dbReference>
<keyword evidence="4" id="KW-1185">Reference proteome</keyword>
<organism evidence="3 4">
    <name type="scientific">Cohaesibacter gelatinilyticus</name>
    <dbReference type="NCBI Taxonomy" id="372072"/>
    <lineage>
        <taxon>Bacteria</taxon>
        <taxon>Pseudomonadati</taxon>
        <taxon>Pseudomonadota</taxon>
        <taxon>Alphaproteobacteria</taxon>
        <taxon>Hyphomicrobiales</taxon>
        <taxon>Cohaesibacteraceae</taxon>
    </lineage>
</organism>
<dbReference type="RefSeq" id="WP_210200914.1">
    <property type="nucleotide sequence ID" value="NZ_OBEL01000004.1"/>
</dbReference>
<dbReference type="AlphaFoldDB" id="A0A285PF16"/>
<gene>
    <name evidence="3" type="ORF">SAMN06265368_3423</name>
</gene>
<dbReference type="PANTHER" id="PTHR30388">
    <property type="entry name" value="ALDEHYDE OXIDOREDUCTASE MOLYBDENUM COFACTOR ASSEMBLY PROTEIN"/>
    <property type="match status" value="1"/>
</dbReference>
<reference evidence="3 4" key="1">
    <citation type="submission" date="2017-09" db="EMBL/GenBank/DDBJ databases">
        <authorList>
            <person name="Ehlers B."/>
            <person name="Leendertz F.H."/>
        </authorList>
    </citation>
    <scope>NUCLEOTIDE SEQUENCE [LARGE SCALE GENOMIC DNA]</scope>
    <source>
        <strain evidence="3 4">DSM 18289</strain>
    </source>
</reference>
<dbReference type="Pfam" id="PF02625">
    <property type="entry name" value="XdhC_CoxI"/>
    <property type="match status" value="1"/>
</dbReference>
<dbReference type="Pfam" id="PF13478">
    <property type="entry name" value="XdhC_C"/>
    <property type="match status" value="1"/>
</dbReference>
<feature type="domain" description="XdhC Rossmann" evidence="2">
    <location>
        <begin position="179"/>
        <end position="321"/>
    </location>
</feature>
<dbReference type="InterPro" id="IPR052698">
    <property type="entry name" value="MoCofactor_Util/Proc"/>
</dbReference>
<evidence type="ECO:0000259" key="1">
    <source>
        <dbReference type="Pfam" id="PF02625"/>
    </source>
</evidence>
<dbReference type="Proteomes" id="UP000219439">
    <property type="component" value="Unassembled WGS sequence"/>
</dbReference>
<dbReference type="EMBL" id="OBEL01000004">
    <property type="protein sequence ID" value="SNZ20320.1"/>
    <property type="molecule type" value="Genomic_DNA"/>
</dbReference>
<accession>A0A285PF16</accession>
<name>A0A285PF16_9HYPH</name>
<feature type="domain" description="XdhC- CoxI" evidence="1">
    <location>
        <begin position="41"/>
        <end position="106"/>
    </location>
</feature>
<evidence type="ECO:0000259" key="2">
    <source>
        <dbReference type="Pfam" id="PF13478"/>
    </source>
</evidence>
<dbReference type="Gene3D" id="3.40.50.720">
    <property type="entry name" value="NAD(P)-binding Rossmann-like Domain"/>
    <property type="match status" value="1"/>
</dbReference>
<evidence type="ECO:0000313" key="4">
    <source>
        <dbReference type="Proteomes" id="UP000219439"/>
    </source>
</evidence>
<protein>
    <submittedName>
        <fullName evidence="3">Xanthine dehydrogenase accessory factor</fullName>
    </submittedName>
</protein>
<sequence length="334" mass="35848">MTRVTPAMLERKSLRTFDLAREGPFLEHPQDVLSAALDLYETGLDVALVVLVKTVGGAVRAPGALMAVSAEGDVVGYLSGGCIDADVIANAQLSLQSGKLTELKYGAGSPYFDLPLPCGGSIDLMILPQPDMEILRYAHGRLASRQTVSIGFHRNGAVSINDDEDDTDFTAHYVPKLKLRIAGRGADCIALLRAAKASGFEVHFQSPKEIEVSIARRLQIDQVDHLKSASSLPCSEDDPYTAFALMFHDVEWESVLLKQALAGQAFYVGAVGSVKTHERRCEELGKIGCSADEIERISAPIGLVPSLRDASLLATSVLAEIIASFQVLQARLAS</sequence>
<dbReference type="InterPro" id="IPR027051">
    <property type="entry name" value="XdhC_Rossmann_dom"/>
</dbReference>
<evidence type="ECO:0000313" key="3">
    <source>
        <dbReference type="EMBL" id="SNZ20320.1"/>
    </source>
</evidence>